<feature type="compositionally biased region" description="Basic and acidic residues" evidence="1">
    <location>
        <begin position="1"/>
        <end position="19"/>
    </location>
</feature>
<evidence type="ECO:0000313" key="2">
    <source>
        <dbReference type="EMBL" id="CDM37580.1"/>
    </source>
</evidence>
<feature type="compositionally biased region" description="Basic and acidic residues" evidence="1">
    <location>
        <begin position="36"/>
        <end position="69"/>
    </location>
</feature>
<dbReference type="Proteomes" id="UP000030686">
    <property type="component" value="Unassembled WGS sequence"/>
</dbReference>
<feature type="region of interest" description="Disordered" evidence="1">
    <location>
        <begin position="1"/>
        <end position="105"/>
    </location>
</feature>
<name>W6QMC1_PENRF</name>
<dbReference type="EMBL" id="HG792020">
    <property type="protein sequence ID" value="CDM37580.1"/>
    <property type="molecule type" value="Genomic_DNA"/>
</dbReference>
<evidence type="ECO:0000313" key="3">
    <source>
        <dbReference type="Proteomes" id="UP000030686"/>
    </source>
</evidence>
<accession>W6QMC1</accession>
<keyword evidence="3" id="KW-1185">Reference proteome</keyword>
<organism evidence="2 3">
    <name type="scientific">Penicillium roqueforti (strain FM164)</name>
    <dbReference type="NCBI Taxonomy" id="1365484"/>
    <lineage>
        <taxon>Eukaryota</taxon>
        <taxon>Fungi</taxon>
        <taxon>Dikarya</taxon>
        <taxon>Ascomycota</taxon>
        <taxon>Pezizomycotina</taxon>
        <taxon>Eurotiomycetes</taxon>
        <taxon>Eurotiomycetidae</taxon>
        <taxon>Eurotiales</taxon>
        <taxon>Aspergillaceae</taxon>
        <taxon>Penicillium</taxon>
    </lineage>
</organism>
<evidence type="ECO:0000256" key="1">
    <source>
        <dbReference type="SAM" id="MobiDB-lite"/>
    </source>
</evidence>
<feature type="compositionally biased region" description="Basic residues" evidence="1">
    <location>
        <begin position="20"/>
        <end position="30"/>
    </location>
</feature>
<dbReference type="AlphaFoldDB" id="W6QMC1"/>
<feature type="compositionally biased region" description="Basic and acidic residues" evidence="1">
    <location>
        <begin position="77"/>
        <end position="97"/>
    </location>
</feature>
<dbReference type="OMA" id="HAAQDKH"/>
<sequence>MTEDAPKLEHKDSFFEKILDRHHHHDHHKHGSENQATKDKPHGEDHDHAAQDKHKVGEDHAAQDKHHANEGGLRSQLKKDEERLKKYFTKDEKRSEDGQTYGGLM</sequence>
<dbReference type="OrthoDB" id="4526540at2759"/>
<proteinExistence type="predicted"/>
<gene>
    <name evidence="2" type="ORF">PROQFM164_S06g000542</name>
</gene>
<protein>
    <submittedName>
        <fullName evidence="2">Uncharacterized protein</fullName>
    </submittedName>
</protein>
<reference evidence="2" key="1">
    <citation type="journal article" date="2014" name="Nat. Commun.">
        <title>Multiple recent horizontal transfers of a large genomic region in cheese making fungi.</title>
        <authorList>
            <person name="Cheeseman K."/>
            <person name="Ropars J."/>
            <person name="Renault P."/>
            <person name="Dupont J."/>
            <person name="Gouzy J."/>
            <person name="Branca A."/>
            <person name="Abraham A.L."/>
            <person name="Ceppi M."/>
            <person name="Conseiller E."/>
            <person name="Debuchy R."/>
            <person name="Malagnac F."/>
            <person name="Goarin A."/>
            <person name="Silar P."/>
            <person name="Lacoste S."/>
            <person name="Sallet E."/>
            <person name="Bensimon A."/>
            <person name="Giraud T."/>
            <person name="Brygoo Y."/>
        </authorList>
    </citation>
    <scope>NUCLEOTIDE SEQUENCE [LARGE SCALE GENOMIC DNA]</scope>
    <source>
        <strain evidence="2">FM164</strain>
    </source>
</reference>